<evidence type="ECO:0000256" key="1">
    <source>
        <dbReference type="SAM" id="MobiDB-lite"/>
    </source>
</evidence>
<dbReference type="KEGG" id="ttt:THITE_2132087"/>
<sequence length="385" mass="41893">MRQIPASGLGSSATQVLSLPECSRYDGHRRAARQLSPNGRPSQGPGGPPRRGVRSSRGCCRNGSLGSLRHRQTEASFGERLDVQIQGKEDFAPQPRYREPTVRGIFAEQPSNHTSHLPHERVRHKRPMVVGSEPGRRQEAAWRGKTAETNSGGYASAGFCPPSGANVVTLPTSTYQVPSWFVPRTLRPYESKHKRSPSSGQHLIQRAVSNFQVLTQGESVLWSIGGLNFWVKAALTSMPRRVSIKFSPDLKCHIAASRRWRFTAPPNLPPAIGPHSEGPQQLIPLSFTPVPSLGPDSWRGRRISIAKAALGPSEEAAPPRTGPSRRPQGGTLCQLSPWGFPFREKVTLSLSGGTGLGHRALSLENRRFPATPTTCPCVGLDGVMQ</sequence>
<dbReference type="EMBL" id="CP003013">
    <property type="protein sequence ID" value="AEO70633.1"/>
    <property type="molecule type" value="Genomic_DNA"/>
</dbReference>
<gene>
    <name evidence="2" type="ORF">THITE_2132087</name>
</gene>
<evidence type="ECO:0000313" key="3">
    <source>
        <dbReference type="Proteomes" id="UP000008181"/>
    </source>
</evidence>
<keyword evidence="3" id="KW-1185">Reference proteome</keyword>
<feature type="region of interest" description="Disordered" evidence="1">
    <location>
        <begin position="1"/>
        <end position="73"/>
    </location>
</feature>
<name>G2RCN7_THETT</name>
<protein>
    <submittedName>
        <fullName evidence="2">Uncharacterized protein</fullName>
    </submittedName>
</protein>
<proteinExistence type="predicted"/>
<dbReference type="RefSeq" id="XP_003656969.1">
    <property type="nucleotide sequence ID" value="XM_003656921.1"/>
</dbReference>
<dbReference type="Proteomes" id="UP000008181">
    <property type="component" value="Chromosome 5"/>
</dbReference>
<dbReference type="AlphaFoldDB" id="G2RCN7"/>
<dbReference type="GeneID" id="11519552"/>
<evidence type="ECO:0000313" key="2">
    <source>
        <dbReference type="EMBL" id="AEO70633.1"/>
    </source>
</evidence>
<organism evidence="2 3">
    <name type="scientific">Thermothielavioides terrestris (strain ATCC 38088 / NRRL 8126)</name>
    <name type="common">Thielavia terrestris</name>
    <dbReference type="NCBI Taxonomy" id="578455"/>
    <lineage>
        <taxon>Eukaryota</taxon>
        <taxon>Fungi</taxon>
        <taxon>Dikarya</taxon>
        <taxon>Ascomycota</taxon>
        <taxon>Pezizomycotina</taxon>
        <taxon>Sordariomycetes</taxon>
        <taxon>Sordariomycetidae</taxon>
        <taxon>Sordariales</taxon>
        <taxon>Chaetomiaceae</taxon>
        <taxon>Thermothielavioides</taxon>
        <taxon>Thermothielavioides terrestris</taxon>
    </lineage>
</organism>
<reference evidence="2 3" key="1">
    <citation type="journal article" date="2011" name="Nat. Biotechnol.">
        <title>Comparative genomic analysis of the thermophilic biomass-degrading fungi Myceliophthora thermophila and Thielavia terrestris.</title>
        <authorList>
            <person name="Berka R.M."/>
            <person name="Grigoriev I.V."/>
            <person name="Otillar R."/>
            <person name="Salamov A."/>
            <person name="Grimwood J."/>
            <person name="Reid I."/>
            <person name="Ishmael N."/>
            <person name="John T."/>
            <person name="Darmond C."/>
            <person name="Moisan M.-C."/>
            <person name="Henrissat B."/>
            <person name="Coutinho P.M."/>
            <person name="Lombard V."/>
            <person name="Natvig D.O."/>
            <person name="Lindquist E."/>
            <person name="Schmutz J."/>
            <person name="Lucas S."/>
            <person name="Harris P."/>
            <person name="Powlowski J."/>
            <person name="Bellemare A."/>
            <person name="Taylor D."/>
            <person name="Butler G."/>
            <person name="de Vries R.P."/>
            <person name="Allijn I.E."/>
            <person name="van den Brink J."/>
            <person name="Ushinsky S."/>
            <person name="Storms R."/>
            <person name="Powell A.J."/>
            <person name="Paulsen I.T."/>
            <person name="Elbourne L.D.H."/>
            <person name="Baker S.E."/>
            <person name="Magnuson J."/>
            <person name="LaBoissiere S."/>
            <person name="Clutterbuck A.J."/>
            <person name="Martinez D."/>
            <person name="Wogulis M."/>
            <person name="de Leon A.L."/>
            <person name="Rey M.W."/>
            <person name="Tsang A."/>
        </authorList>
    </citation>
    <scope>NUCLEOTIDE SEQUENCE [LARGE SCALE GENOMIC DNA]</scope>
    <source>
        <strain evidence="3">ATCC 38088 / NRRL 8126</strain>
    </source>
</reference>
<feature type="region of interest" description="Disordered" evidence="1">
    <location>
        <begin position="310"/>
        <end position="330"/>
    </location>
</feature>
<feature type="compositionally biased region" description="Low complexity" evidence="1">
    <location>
        <begin position="55"/>
        <end position="67"/>
    </location>
</feature>
<accession>G2RCN7</accession>
<dbReference type="HOGENOM" id="CLU_718018_0_0_1"/>